<dbReference type="SUPFAM" id="SSF49265">
    <property type="entry name" value="Fibronectin type III"/>
    <property type="match status" value="1"/>
</dbReference>
<evidence type="ECO:0000313" key="3">
    <source>
        <dbReference type="EMBL" id="CAB4122411.1"/>
    </source>
</evidence>
<organism evidence="4">
    <name type="scientific">uncultured Caudovirales phage</name>
    <dbReference type="NCBI Taxonomy" id="2100421"/>
    <lineage>
        <taxon>Viruses</taxon>
        <taxon>Duplodnaviria</taxon>
        <taxon>Heunggongvirae</taxon>
        <taxon>Uroviricota</taxon>
        <taxon>Caudoviricetes</taxon>
        <taxon>Peduoviridae</taxon>
        <taxon>Maltschvirus</taxon>
        <taxon>Maltschvirus maltsch</taxon>
    </lineage>
</organism>
<evidence type="ECO:0000313" key="4">
    <source>
        <dbReference type="EMBL" id="CAB4123761.1"/>
    </source>
</evidence>
<dbReference type="EMBL" id="LR796173">
    <property type="protein sequence ID" value="CAB4123761.1"/>
    <property type="molecule type" value="Genomic_DNA"/>
</dbReference>
<dbReference type="Gene3D" id="2.60.40.10">
    <property type="entry name" value="Immunoglobulins"/>
    <property type="match status" value="1"/>
</dbReference>
<sequence>MAELLLPGSETPIMTVPHAFSDMADAATPVIVHPHPFTTYSHPLVMSEGMTVSQIVEASGIPEIYHQHVQVWIDDEEISREVWHRVRPRSGRYVYVKVIPGKNGKSILGSILMLVVMIAAIYFAPMIAEALTFVPGTTAFTVAKSVIGAALTMIGGLLVSSLVKPPGLPTGNDQGLVSQRALLTGVQNRFAPYSDVPRIYGKRRVYPLQGARPYTEAVGNNRYVRVLLCVGWGPLKISDIKIGETPITAFENIEYQVREGWTDSNFGTLPTGTSADTPQTLFTNSVHEENFSVLLTAPSTSGATTTGGDWELRTTTTNTNEISVDINFPQGLATYDNNGNKADRTIEVEVQWSATGANSWQSVVWSGNDEADGTQTNGKIIAKDKSSTAVARGGHWTVPSPGQYDVRLRRKTAAGGLRDIDRVEWSTLRSIRPENPLNINGLALISFRMKATDQFNGMPDSINCIVESYLPVYNGSSWAYQISRNPAWAYADVMRRRGTERMLADSRMDLDAIRAWAAACDATAPNASEPRWAFDGIFESGSLFTAMRQVASHGRASFVIRDGKYSIVRDVQQTVPVQHITPRNSFGYSGSRAFVDLPHALKAQFVNAAKGYQDDELIVYADGYGSFNATKFETIQYPGITSASAVWREARYHLAVGYLRPDEHQITMDVEALRCTLGDLVLLAHDVISIGLGSGRVTDRAVNGSGMVTAITLDQTVAYFTGRSYVVRVRLSDGTSALYSLAAATENANTDTVSFAAPISASSAPAVGDLFIFGESTRDSAKMLVKKIEPGPDLTARVTLVDAQDGVYTADTGSIPAFVSNISDDTAVAQQMPPDPNFTLASDETVIERLSDGTLQDRIGVAIGVMPSGKVDVAGFDIQFRESGTQAWRSGGTATIDVRKAFLQPVVAGTAYDIRVRSVSRAGVTSNWVYVTDYVVIGKTTPPGNVSGFGAAGRVDGVFLFWTPNTEIDVVGYEIRVGPTFDTATVVADKAAGPTYFAAVTSPDPQVFYIRAVDAIGLTSLNAASVSASVSVPDDLAAFDVYPQEDNIRANWTPVPGTGVEYEIRNGDSWSLARKVARSAGSTVTVKWPIREFGSPVFWIKAVSNLGVFSENAFFATVAQAPLPNRNIVLDVSFADDSWSGQLHDIFVSGTGPSSFIEMAKAPDGRSYQTGDYFRQINLPASYYARNWIEMSLAVVSDSALTWNGANFTWDDAGNALTWVGELGDLSLTEVSVWISAFGATLPSDLVEGFRFNGSSIGVRGTSPSSISGFSFSPCRFSDGLKANSSSTTVGIWPVATPETYSVAFDVRFVSLPTASVNLCTLSNSGGSVAACAYRPSDQKFVFSKSAGVEAAVQFSIEVGDVVTVVLTCSSDGHTIHVFSRRYPTRLSAAYTGAGWPTTTSFSELIVSGQGSVIGDLEIRSKAFTNAEVNGFTAGRAPVGYGEWRELLPGDFQYQDALVWTHVKMLDRTKQAVITDAHLTVDLPDVVEPGTASVSGQSTWIAFTRTFNAPPTIVLMQKTGSTTAIAQVVGTPTKLGFYARLVDVTNPANVVAGSITYTASGY</sequence>
<proteinExistence type="predicted"/>
<dbReference type="PANTHER" id="PTHR36251:SF2">
    <property type="entry name" value="GIFSY-2 PROPHAGE HOST SPECIFICITY PROTEIN J, PHAGE LAMBDA"/>
    <property type="match status" value="1"/>
</dbReference>
<feature type="domain" description="Tip attachment protein J HDII-ins2" evidence="2">
    <location>
        <begin position="307"/>
        <end position="432"/>
    </location>
</feature>
<feature type="transmembrane region" description="Helical" evidence="1">
    <location>
        <begin position="107"/>
        <end position="128"/>
    </location>
</feature>
<accession>A0A6J5KPG0</accession>
<keyword evidence="1" id="KW-0812">Transmembrane</keyword>
<evidence type="ECO:0000259" key="2">
    <source>
        <dbReference type="Pfam" id="PF24801"/>
    </source>
</evidence>
<dbReference type="PANTHER" id="PTHR36251">
    <property type="entry name" value="FELS-1 PROPHAGE HOST SPECIFICITY PROTEIN-RELATED"/>
    <property type="match status" value="1"/>
</dbReference>
<name>A0A6J5KPG0_9CAUD</name>
<reference evidence="4" key="1">
    <citation type="submission" date="2020-04" db="EMBL/GenBank/DDBJ databases">
        <authorList>
            <person name="Chiriac C."/>
            <person name="Salcher M."/>
            <person name="Ghai R."/>
            <person name="Kavagutti S V."/>
        </authorList>
    </citation>
    <scope>NUCLEOTIDE SEQUENCE</scope>
</reference>
<dbReference type="NCBIfam" id="NF040662">
    <property type="entry name" value="attach_TipJ_rel"/>
    <property type="match status" value="1"/>
</dbReference>
<dbReference type="InterPro" id="IPR053171">
    <property type="entry name" value="Viral_Tip_Attach_Protein"/>
</dbReference>
<protein>
    <submittedName>
        <fullName evidence="4">Tip attachment protein J</fullName>
    </submittedName>
</protein>
<dbReference type="InterPro" id="IPR055385">
    <property type="entry name" value="GpJ_HDII-ins2"/>
</dbReference>
<evidence type="ECO:0000256" key="1">
    <source>
        <dbReference type="SAM" id="Phobius"/>
    </source>
</evidence>
<gene>
    <name evidence="3" type="ORF">UFOVP32_19</name>
    <name evidence="4" type="ORF">UFOVP50_57</name>
</gene>
<dbReference type="InterPro" id="IPR013783">
    <property type="entry name" value="Ig-like_fold"/>
</dbReference>
<keyword evidence="1" id="KW-1133">Transmembrane helix</keyword>
<dbReference type="InterPro" id="IPR036116">
    <property type="entry name" value="FN3_sf"/>
</dbReference>
<dbReference type="Pfam" id="PF24801">
    <property type="entry name" value="FNIII-A_GpJ"/>
    <property type="match status" value="1"/>
</dbReference>
<dbReference type="EMBL" id="LR796160">
    <property type="protein sequence ID" value="CAB4122411.1"/>
    <property type="molecule type" value="Genomic_DNA"/>
</dbReference>
<keyword evidence="1" id="KW-0472">Membrane</keyword>